<accession>A0A7S3MIZ3</accession>
<proteinExistence type="predicted"/>
<reference evidence="1" key="1">
    <citation type="submission" date="2021-01" db="EMBL/GenBank/DDBJ databases">
        <authorList>
            <person name="Corre E."/>
            <person name="Pelletier E."/>
            <person name="Niang G."/>
            <person name="Scheremetjew M."/>
            <person name="Finn R."/>
            <person name="Kale V."/>
            <person name="Holt S."/>
            <person name="Cochrane G."/>
            <person name="Meng A."/>
            <person name="Brown T."/>
            <person name="Cohen L."/>
        </authorList>
    </citation>
    <scope>NUCLEOTIDE SEQUENCE</scope>
    <source>
        <strain evidence="1">Fehren 1</strain>
    </source>
</reference>
<dbReference type="InterPro" id="IPR019189">
    <property type="entry name" value="Ribosomal_mL41"/>
</dbReference>
<name>A0A7S3MIZ3_9SPIT</name>
<dbReference type="GO" id="GO:0005762">
    <property type="term" value="C:mitochondrial large ribosomal subunit"/>
    <property type="evidence" value="ECO:0007669"/>
    <property type="project" value="InterPro"/>
</dbReference>
<dbReference type="AlphaFoldDB" id="A0A7S3MIZ3"/>
<evidence type="ECO:0000313" key="1">
    <source>
        <dbReference type="EMBL" id="CAE0307659.1"/>
    </source>
</evidence>
<gene>
    <name evidence="1" type="ORF">FEHR0123_LOCUS2566</name>
</gene>
<organism evidence="1">
    <name type="scientific">Favella ehrenbergii</name>
    <dbReference type="NCBI Taxonomy" id="182087"/>
    <lineage>
        <taxon>Eukaryota</taxon>
        <taxon>Sar</taxon>
        <taxon>Alveolata</taxon>
        <taxon>Ciliophora</taxon>
        <taxon>Intramacronucleata</taxon>
        <taxon>Spirotrichea</taxon>
        <taxon>Choreotrichia</taxon>
        <taxon>Tintinnida</taxon>
        <taxon>Xystonellidae</taxon>
        <taxon>Favella</taxon>
    </lineage>
</organism>
<sequence length="146" mass="16959">MAKFRKKHGLYSFKLAKNNRYKNTHAMPLQKRLDFKKMGYEGELRTKDSERASSRPFGELNSKGRFRVRIEKVPFYNIPDLTGFSLMPYVSHNTPKVDFAVKEHRRVDLDADYIEKINKRIGEQIQGGLVIHENPEHLATPGAKIN</sequence>
<dbReference type="GO" id="GO:0003735">
    <property type="term" value="F:structural constituent of ribosome"/>
    <property type="evidence" value="ECO:0007669"/>
    <property type="project" value="InterPro"/>
</dbReference>
<dbReference type="EMBL" id="HBIE01008062">
    <property type="protein sequence ID" value="CAE0307659.1"/>
    <property type="molecule type" value="Transcribed_RNA"/>
</dbReference>
<dbReference type="Pfam" id="PF09809">
    <property type="entry name" value="MRP-L27"/>
    <property type="match status" value="1"/>
</dbReference>
<protein>
    <submittedName>
        <fullName evidence="1">Uncharacterized protein</fullName>
    </submittedName>
</protein>